<name>A0ABW5TTY3_9SPHI</name>
<dbReference type="InterPro" id="IPR003856">
    <property type="entry name" value="LPS_length_determ_N"/>
</dbReference>
<dbReference type="InterPro" id="IPR005702">
    <property type="entry name" value="Wzc-like_C"/>
</dbReference>
<feature type="transmembrane region" description="Helical" evidence="8">
    <location>
        <begin position="31"/>
        <end position="52"/>
    </location>
</feature>
<evidence type="ECO:0000256" key="6">
    <source>
        <dbReference type="ARBA" id="ARBA00022989"/>
    </source>
</evidence>
<feature type="domain" description="Polysaccharide chain length determinant N-terminal" evidence="9">
    <location>
        <begin position="32"/>
        <end position="112"/>
    </location>
</feature>
<dbReference type="Proteomes" id="UP001597546">
    <property type="component" value="Unassembled WGS sequence"/>
</dbReference>
<dbReference type="Gene3D" id="3.40.50.300">
    <property type="entry name" value="P-loop containing nucleotide triphosphate hydrolases"/>
    <property type="match status" value="1"/>
</dbReference>
<dbReference type="InterPro" id="IPR027417">
    <property type="entry name" value="P-loop_NTPase"/>
</dbReference>
<feature type="domain" description="Tyrosine-protein kinase G-rich" evidence="10">
    <location>
        <begin position="446"/>
        <end position="519"/>
    </location>
</feature>
<keyword evidence="5" id="KW-0067">ATP-binding</keyword>
<dbReference type="InterPro" id="IPR032807">
    <property type="entry name" value="GNVR"/>
</dbReference>
<evidence type="ECO:0000256" key="7">
    <source>
        <dbReference type="ARBA" id="ARBA00023136"/>
    </source>
</evidence>
<dbReference type="Pfam" id="PF02706">
    <property type="entry name" value="Wzz"/>
    <property type="match status" value="1"/>
</dbReference>
<dbReference type="EMBL" id="JBHULV010000044">
    <property type="protein sequence ID" value="MFD2732493.1"/>
    <property type="molecule type" value="Genomic_DNA"/>
</dbReference>
<dbReference type="Pfam" id="PF13807">
    <property type="entry name" value="GNVR"/>
    <property type="match status" value="1"/>
</dbReference>
<evidence type="ECO:0000313" key="11">
    <source>
        <dbReference type="EMBL" id="MFD2732493.1"/>
    </source>
</evidence>
<dbReference type="InterPro" id="IPR050445">
    <property type="entry name" value="Bact_polysacc_biosynth/exp"/>
</dbReference>
<evidence type="ECO:0000259" key="10">
    <source>
        <dbReference type="Pfam" id="PF13807"/>
    </source>
</evidence>
<dbReference type="RefSeq" id="WP_379040211.1">
    <property type="nucleotide sequence ID" value="NZ_JBHSKW010000001.1"/>
</dbReference>
<evidence type="ECO:0000256" key="2">
    <source>
        <dbReference type="ARBA" id="ARBA00022475"/>
    </source>
</evidence>
<comment type="caution">
    <text evidence="11">The sequence shown here is derived from an EMBL/GenBank/DDBJ whole genome shotgun (WGS) entry which is preliminary data.</text>
</comment>
<accession>A0ABW5TTY3</accession>
<evidence type="ECO:0000256" key="4">
    <source>
        <dbReference type="ARBA" id="ARBA00022741"/>
    </source>
</evidence>
<reference evidence="12" key="1">
    <citation type="journal article" date="2019" name="Int. J. Syst. Evol. Microbiol.">
        <title>The Global Catalogue of Microorganisms (GCM) 10K type strain sequencing project: providing services to taxonomists for standard genome sequencing and annotation.</title>
        <authorList>
            <consortium name="The Broad Institute Genomics Platform"/>
            <consortium name="The Broad Institute Genome Sequencing Center for Infectious Disease"/>
            <person name="Wu L."/>
            <person name="Ma J."/>
        </authorList>
    </citation>
    <scope>NUCLEOTIDE SEQUENCE [LARGE SCALE GENOMIC DNA]</scope>
    <source>
        <strain evidence="12">KCTC 42456</strain>
    </source>
</reference>
<organism evidence="11 12">
    <name type="scientific">Pedobacter alpinus</name>
    <dbReference type="NCBI Taxonomy" id="1590643"/>
    <lineage>
        <taxon>Bacteria</taxon>
        <taxon>Pseudomonadati</taxon>
        <taxon>Bacteroidota</taxon>
        <taxon>Sphingobacteriia</taxon>
        <taxon>Sphingobacteriales</taxon>
        <taxon>Sphingobacteriaceae</taxon>
        <taxon>Pedobacter</taxon>
    </lineage>
</organism>
<comment type="subcellular location">
    <subcellularLocation>
        <location evidence="1">Cell membrane</location>
        <topology evidence="1">Multi-pass membrane protein</topology>
    </subcellularLocation>
</comment>
<dbReference type="SUPFAM" id="SSF52540">
    <property type="entry name" value="P-loop containing nucleoside triphosphate hydrolases"/>
    <property type="match status" value="1"/>
</dbReference>
<sequence>MATQQPQITTLIIPEQKKRALNIKVLITRYVYHWPLFFLTLLIALPPAIVYIKFAKPVYEINASLIIKDNKKAPEQQSALSEIDLVNSAKLIENEIEVLKSNRLITQVVKELELDIAYLKKDDFNTTDLYKSGPVKLKLFNEVLSSDRNPTTFNKEVITVVIKDNKSFFLKSADDQLKEHAFNTYLSNSWGTWKLEPTYLVTDFKGQTIQITITDRDKLALEYQKAIDVSIPNKLSTAISLNLEDKIPQRGKDILNQLIFNYNRLVIEENELKAKATLAFLDNRLDSLIKDLNIAEEGIEGFKSSRGLTDISIESKINLENIQNIDQSLNDVNVKLSIINSIENYVNSSKLAQAPATVGITDPVLNNLIENLSRLQLQREKLLAVSPETNPDFDPIDRQIASTKAALKENVANIKSSLLDTRSKLQSFNNGLASSIKNIPTLERQLQSIERQQSVKAGLYTYLLQKREEIATNYSNIAVSDRVVDQAYASTPKSKKAIVLALALILAFGLPIGIIFLRNVLNDSIINAEQIKDIIDTPIIGDISLEKSQGLIISKKGEANIVSDQLRTLRTNLYTLYGDKKRGRITLVTSSVQGEGKTFISNNLALSLSQIGRKTIILKMVLRQPNLDDSLNISSEVPGVSDFLNNKAKLDEIVQQYELNPFLHIIGSGKEVDNPSELLESEKLKDLIATLQNSYDDIIIDSPSVHLVPDALILSRFTDVTLYIIKQGYTEKTELEFLKELEEKNQLINVHIVFNGIQKAKYGYGYSYKNSYYNKTIKKSIFTDFWKRF</sequence>
<dbReference type="PANTHER" id="PTHR32309">
    <property type="entry name" value="TYROSINE-PROTEIN KINASE"/>
    <property type="match status" value="1"/>
</dbReference>
<keyword evidence="6 8" id="KW-1133">Transmembrane helix</keyword>
<dbReference type="NCBIfam" id="TIGR01007">
    <property type="entry name" value="eps_fam"/>
    <property type="match status" value="1"/>
</dbReference>
<keyword evidence="12" id="KW-1185">Reference proteome</keyword>
<evidence type="ECO:0000256" key="3">
    <source>
        <dbReference type="ARBA" id="ARBA00022692"/>
    </source>
</evidence>
<keyword evidence="7 8" id="KW-0472">Membrane</keyword>
<evidence type="ECO:0000313" key="12">
    <source>
        <dbReference type="Proteomes" id="UP001597546"/>
    </source>
</evidence>
<gene>
    <name evidence="11" type="ORF">ACFSSE_12350</name>
</gene>
<keyword evidence="4" id="KW-0547">Nucleotide-binding</keyword>
<evidence type="ECO:0000256" key="8">
    <source>
        <dbReference type="SAM" id="Phobius"/>
    </source>
</evidence>
<proteinExistence type="predicted"/>
<dbReference type="CDD" id="cd05387">
    <property type="entry name" value="BY-kinase"/>
    <property type="match status" value="1"/>
</dbReference>
<keyword evidence="2" id="KW-1003">Cell membrane</keyword>
<dbReference type="PANTHER" id="PTHR32309:SF13">
    <property type="entry name" value="FERRIC ENTEROBACTIN TRANSPORT PROTEIN FEPE"/>
    <property type="match status" value="1"/>
</dbReference>
<keyword evidence="3 8" id="KW-0812">Transmembrane</keyword>
<evidence type="ECO:0000259" key="9">
    <source>
        <dbReference type="Pfam" id="PF02706"/>
    </source>
</evidence>
<evidence type="ECO:0000256" key="5">
    <source>
        <dbReference type="ARBA" id="ARBA00022840"/>
    </source>
</evidence>
<evidence type="ECO:0000256" key="1">
    <source>
        <dbReference type="ARBA" id="ARBA00004651"/>
    </source>
</evidence>
<feature type="transmembrane region" description="Helical" evidence="8">
    <location>
        <begin position="497"/>
        <end position="517"/>
    </location>
</feature>
<protein>
    <submittedName>
        <fullName evidence="11">GumC family protein</fullName>
    </submittedName>
</protein>